<dbReference type="AlphaFoldDB" id="A0A1H4JF96"/>
<reference evidence="5" key="1">
    <citation type="submission" date="2016-10" db="EMBL/GenBank/DDBJ databases">
        <authorList>
            <person name="Varghese N."/>
        </authorList>
    </citation>
    <scope>NUCLEOTIDE SEQUENCE [LARGE SCALE GENOMIC DNA]</scope>
    <source>
        <strain evidence="5">DSM 44719</strain>
    </source>
</reference>
<comment type="similarity">
    <text evidence="1">Belongs to the FAH family.</text>
</comment>
<evidence type="ECO:0000259" key="3">
    <source>
        <dbReference type="Pfam" id="PF01557"/>
    </source>
</evidence>
<feature type="domain" description="Fumarylacetoacetase-like C-terminal" evidence="3">
    <location>
        <begin position="74"/>
        <end position="278"/>
    </location>
</feature>
<evidence type="ECO:0000313" key="5">
    <source>
        <dbReference type="Proteomes" id="UP000183407"/>
    </source>
</evidence>
<dbReference type="EMBL" id="FNTL01000003">
    <property type="protein sequence ID" value="SEB44308.1"/>
    <property type="molecule type" value="Genomic_DNA"/>
</dbReference>
<sequence length="286" mass="30595">MRLANLNGRAHLLKPEGAIDIAKASNSEFGPDPMDLFTRWPEFCAWAERVDPTGPTSPYRTEDLQAPVPRPSQVFAIGLNYADHATETGLHAAPGVPSVFTKFTSSLIGPTGEITLSGPSVDWEVEMVVVISHEARNVAATNAWQHVAGVTVGQDFSDRDVQMSGTSPQFSLGKSYPGFGPTGPELVTVNELTLDTPLRLQCWVNDDLVQDGNTGQMLLPVPALIETISSICTLYPGDLIFTGTPAGVGMGRTPARYLASGDTVRTRIEGIGEMVHTFTSTREGVG</sequence>
<evidence type="ECO:0000313" key="4">
    <source>
        <dbReference type="EMBL" id="SEB44308.1"/>
    </source>
</evidence>
<accession>A0A1H4JF96</accession>
<evidence type="ECO:0000256" key="2">
    <source>
        <dbReference type="ARBA" id="ARBA00022723"/>
    </source>
</evidence>
<proteinExistence type="inferred from homology"/>
<dbReference type="Pfam" id="PF01557">
    <property type="entry name" value="FAA_hydrolase"/>
    <property type="match status" value="1"/>
</dbReference>
<keyword evidence="2" id="KW-0479">Metal-binding</keyword>
<dbReference type="SUPFAM" id="SSF56529">
    <property type="entry name" value="FAH"/>
    <property type="match status" value="1"/>
</dbReference>
<dbReference type="InterPro" id="IPR011234">
    <property type="entry name" value="Fumarylacetoacetase-like_C"/>
</dbReference>
<name>A0A1H4JF96_RHOJO</name>
<dbReference type="InterPro" id="IPR036663">
    <property type="entry name" value="Fumarylacetoacetase_C_sf"/>
</dbReference>
<dbReference type="PANTHER" id="PTHR42796:SF4">
    <property type="entry name" value="FUMARYLACETOACETATE HYDROLASE DOMAIN-CONTAINING PROTEIN 2A"/>
    <property type="match status" value="1"/>
</dbReference>
<gene>
    <name evidence="4" type="ORF">SAMN04490220_0824</name>
</gene>
<dbReference type="GO" id="GO:0044281">
    <property type="term" value="P:small molecule metabolic process"/>
    <property type="evidence" value="ECO:0007669"/>
    <property type="project" value="UniProtKB-ARBA"/>
</dbReference>
<dbReference type="OrthoDB" id="9805307at2"/>
<dbReference type="PANTHER" id="PTHR42796">
    <property type="entry name" value="FUMARYLACETOACETATE HYDROLASE DOMAIN-CONTAINING PROTEIN 2A-RELATED"/>
    <property type="match status" value="1"/>
</dbReference>
<protein>
    <submittedName>
        <fullName evidence="4">2-keto-4-pentenoate hydratase/2-oxohepta-3-ene-1,7-dioic acid hydratase (Catechol pathway)</fullName>
    </submittedName>
</protein>
<dbReference type="RefSeq" id="WP_073366619.1">
    <property type="nucleotide sequence ID" value="NZ_FNTL01000003.1"/>
</dbReference>
<dbReference type="Proteomes" id="UP000183407">
    <property type="component" value="Unassembled WGS sequence"/>
</dbReference>
<evidence type="ECO:0000256" key="1">
    <source>
        <dbReference type="ARBA" id="ARBA00010211"/>
    </source>
</evidence>
<dbReference type="Gene3D" id="3.90.850.10">
    <property type="entry name" value="Fumarylacetoacetase-like, C-terminal domain"/>
    <property type="match status" value="1"/>
</dbReference>
<dbReference type="GO" id="GO:0003824">
    <property type="term" value="F:catalytic activity"/>
    <property type="evidence" value="ECO:0007669"/>
    <property type="project" value="InterPro"/>
</dbReference>
<dbReference type="GO" id="GO:0046872">
    <property type="term" value="F:metal ion binding"/>
    <property type="evidence" value="ECO:0007669"/>
    <property type="project" value="UniProtKB-KW"/>
</dbReference>
<organism evidence="4 5">
    <name type="scientific">Rhodococcus jostii</name>
    <dbReference type="NCBI Taxonomy" id="132919"/>
    <lineage>
        <taxon>Bacteria</taxon>
        <taxon>Bacillati</taxon>
        <taxon>Actinomycetota</taxon>
        <taxon>Actinomycetes</taxon>
        <taxon>Mycobacteriales</taxon>
        <taxon>Nocardiaceae</taxon>
        <taxon>Rhodococcus</taxon>
    </lineage>
</organism>
<dbReference type="InterPro" id="IPR051121">
    <property type="entry name" value="FAH"/>
</dbReference>